<dbReference type="PANTHER" id="PTHR42850">
    <property type="entry name" value="METALLOPHOSPHOESTERASE"/>
    <property type="match status" value="1"/>
</dbReference>
<dbReference type="InterPro" id="IPR050126">
    <property type="entry name" value="Ap4A_hydrolase"/>
</dbReference>
<dbReference type="Pfam" id="PF00149">
    <property type="entry name" value="Metallophos"/>
    <property type="match status" value="1"/>
</dbReference>
<evidence type="ECO:0000313" key="3">
    <source>
        <dbReference type="Proteomes" id="UP000501602"/>
    </source>
</evidence>
<evidence type="ECO:0000313" key="2">
    <source>
        <dbReference type="EMBL" id="QIZ76457.1"/>
    </source>
</evidence>
<protein>
    <submittedName>
        <fullName evidence="2">Metallophosphoesterase</fullName>
    </submittedName>
</protein>
<keyword evidence="3" id="KW-1185">Reference proteome</keyword>
<dbReference type="EMBL" id="CP051180">
    <property type="protein sequence ID" value="QIZ76457.1"/>
    <property type="molecule type" value="Genomic_DNA"/>
</dbReference>
<feature type="domain" description="Serine/threonine specific protein phosphatases" evidence="1">
    <location>
        <begin position="73"/>
        <end position="78"/>
    </location>
</feature>
<name>A0A6H1UBJ4_9GAMM</name>
<dbReference type="GO" id="GO:0016791">
    <property type="term" value="F:phosphatase activity"/>
    <property type="evidence" value="ECO:0007669"/>
    <property type="project" value="TreeGrafter"/>
</dbReference>
<evidence type="ECO:0000259" key="1">
    <source>
        <dbReference type="PROSITE" id="PS00125"/>
    </source>
</evidence>
<dbReference type="GO" id="GO:0008803">
    <property type="term" value="F:bis(5'-nucleosyl)-tetraphosphatase (symmetrical) activity"/>
    <property type="evidence" value="ECO:0007669"/>
    <property type="project" value="TreeGrafter"/>
</dbReference>
<accession>A0A6H1UBJ4</accession>
<dbReference type="PROSITE" id="PS00125">
    <property type="entry name" value="SER_THR_PHOSPHATASE"/>
    <property type="match status" value="1"/>
</dbReference>
<dbReference type="Gene3D" id="3.60.21.10">
    <property type="match status" value="1"/>
</dbReference>
<dbReference type="GO" id="GO:0110154">
    <property type="term" value="P:RNA decapping"/>
    <property type="evidence" value="ECO:0007669"/>
    <property type="project" value="TreeGrafter"/>
</dbReference>
<dbReference type="PANTHER" id="PTHR42850:SF11">
    <property type="entry name" value="BIS(5'-NUCLEOSYL)-TETRAPHOSPHATASE [SYMMETRICAL]"/>
    <property type="match status" value="1"/>
</dbReference>
<dbReference type="InterPro" id="IPR006186">
    <property type="entry name" value="Ser/Thr-sp_prot-phosphatase"/>
</dbReference>
<dbReference type="InterPro" id="IPR029052">
    <property type="entry name" value="Metallo-depent_PP-like"/>
</dbReference>
<dbReference type="RefSeq" id="WP_168659719.1">
    <property type="nucleotide sequence ID" value="NZ_CP051180.1"/>
</dbReference>
<dbReference type="KEGG" id="fes:HER31_06025"/>
<dbReference type="Proteomes" id="UP000501602">
    <property type="component" value="Chromosome"/>
</dbReference>
<proteinExistence type="predicted"/>
<reference evidence="2 3" key="1">
    <citation type="submission" date="2020-04" db="EMBL/GenBank/DDBJ databases">
        <title>Ferrimonas sp. S7 isolated from sea water.</title>
        <authorList>
            <person name="Bae S.S."/>
            <person name="Baek K."/>
        </authorList>
    </citation>
    <scope>NUCLEOTIDE SEQUENCE [LARGE SCALE GENOMIC DNA]</scope>
    <source>
        <strain evidence="2 3">S7</strain>
    </source>
</reference>
<dbReference type="SUPFAM" id="SSF56300">
    <property type="entry name" value="Metallo-dependent phosphatases"/>
    <property type="match status" value="1"/>
</dbReference>
<gene>
    <name evidence="2" type="ORF">HER31_06025</name>
</gene>
<organism evidence="2 3">
    <name type="scientific">Ferrimonas lipolytica</name>
    <dbReference type="NCBI Taxonomy" id="2724191"/>
    <lineage>
        <taxon>Bacteria</taxon>
        <taxon>Pseudomonadati</taxon>
        <taxon>Pseudomonadota</taxon>
        <taxon>Gammaproteobacteria</taxon>
        <taxon>Alteromonadales</taxon>
        <taxon>Ferrimonadaceae</taxon>
        <taxon>Ferrimonas</taxon>
    </lineage>
</organism>
<dbReference type="InterPro" id="IPR004843">
    <property type="entry name" value="Calcineurin-like_PHP"/>
</dbReference>
<sequence length="239" mass="26808">MSCQHVTKHHCHGTAYFVGDIHGEYHQLTQSLAKVGFKPEQGDQLYSVGDLVDRGKDSARCLEFLEKPWFHAVKGNHEAMMLEALNGTEAAKELWFSSGGKWFEQLSSAEQQQLSNRYRAPLNSLPIGMEIYVEQQQLTFGVVHADFPFNHWDAFVQSGNNITEQQLASCLWSRATLRAINNGNYPDPITGVDALIMGHTPHPIFRGHGNRVWLDTGAGYPKGTITILSAHQIVHMLLR</sequence>
<dbReference type="AlphaFoldDB" id="A0A6H1UBJ4"/>
<dbReference type="GO" id="GO:0005737">
    <property type="term" value="C:cytoplasm"/>
    <property type="evidence" value="ECO:0007669"/>
    <property type="project" value="TreeGrafter"/>
</dbReference>